<name>A0A6I4W697_9ACTN</name>
<accession>A0A6I4W697</accession>
<evidence type="ECO:0000313" key="1">
    <source>
        <dbReference type="EMBL" id="MXQ65011.1"/>
    </source>
</evidence>
<keyword evidence="2" id="KW-1185">Reference proteome</keyword>
<dbReference type="EMBL" id="WUTW01000002">
    <property type="protein sequence ID" value="MXQ65011.1"/>
    <property type="molecule type" value="Genomic_DNA"/>
</dbReference>
<dbReference type="OrthoDB" id="3470575at2"/>
<organism evidence="1 2">
    <name type="scientific">Actinomadura rayongensis</name>
    <dbReference type="NCBI Taxonomy" id="1429076"/>
    <lineage>
        <taxon>Bacteria</taxon>
        <taxon>Bacillati</taxon>
        <taxon>Actinomycetota</taxon>
        <taxon>Actinomycetes</taxon>
        <taxon>Streptosporangiales</taxon>
        <taxon>Thermomonosporaceae</taxon>
        <taxon>Actinomadura</taxon>
    </lineage>
</organism>
<gene>
    <name evidence="1" type="ORF">GQ466_13290</name>
</gene>
<evidence type="ECO:0000313" key="2">
    <source>
        <dbReference type="Proteomes" id="UP000431901"/>
    </source>
</evidence>
<sequence length="177" mass="19655">MQSRLWVALAPELQDQVDALVTMDRKLRAVQVIREGVDGTSRPGLHECLALVAERYAVLGKRFHRSPTAPLDLDALTAKVQALPHRPAAIEAVWDGDSEGWFVLLLAITLDPRAEHHLAIVQHGTDLRLFNGTVPPWPEAEEATTVGRTLAERLGVPFHFASPQTPDNEAPRWWDTP</sequence>
<reference evidence="1 2" key="1">
    <citation type="submission" date="2019-12" db="EMBL/GenBank/DDBJ databases">
        <title>Nocardia macrotermitis sp. nov. and Nocardia aurantia sp. nov., isolated from the gut of the fungus growing-termite Macrotermes natalensis.</title>
        <authorList>
            <person name="Christine B."/>
            <person name="Rene B."/>
        </authorList>
    </citation>
    <scope>NUCLEOTIDE SEQUENCE [LARGE SCALE GENOMIC DNA]</scope>
    <source>
        <strain evidence="1 2">DSM 102126</strain>
    </source>
</reference>
<proteinExistence type="predicted"/>
<comment type="caution">
    <text evidence="1">The sequence shown here is derived from an EMBL/GenBank/DDBJ whole genome shotgun (WGS) entry which is preliminary data.</text>
</comment>
<dbReference type="Proteomes" id="UP000431901">
    <property type="component" value="Unassembled WGS sequence"/>
</dbReference>
<dbReference type="AlphaFoldDB" id="A0A6I4W697"/>
<protein>
    <submittedName>
        <fullName evidence="1">Uncharacterized protein</fullName>
    </submittedName>
</protein>